<dbReference type="Proteomes" id="UP000279271">
    <property type="component" value="Unassembled WGS sequence"/>
</dbReference>
<dbReference type="GO" id="GO:0016020">
    <property type="term" value="C:membrane"/>
    <property type="evidence" value="ECO:0007669"/>
    <property type="project" value="UniProtKB-SubCell"/>
</dbReference>
<name>A0A3M7KXX0_AUXPR</name>
<evidence type="ECO:0000256" key="10">
    <source>
        <dbReference type="ARBA" id="ARBA00030952"/>
    </source>
</evidence>
<dbReference type="GO" id="GO:0016719">
    <property type="term" value="F:9,9'-di-cis-zeta-carotene desaturase activity"/>
    <property type="evidence" value="ECO:0007669"/>
    <property type="project" value="UniProtKB-EC"/>
</dbReference>
<feature type="non-terminal residue" evidence="18">
    <location>
        <position position="1"/>
    </location>
</feature>
<gene>
    <name evidence="18" type="ORF">APUTEX25_005445</name>
</gene>
<comment type="subcellular location">
    <subcellularLocation>
        <location evidence="2">Membrane</location>
        <topology evidence="2">Multi-pass membrane protein</topology>
    </subcellularLocation>
</comment>
<dbReference type="Gene3D" id="1.10.150.240">
    <property type="entry name" value="Putative phosphatase, domain 2"/>
    <property type="match status" value="1"/>
</dbReference>
<dbReference type="Pfam" id="PF01595">
    <property type="entry name" value="CNNM"/>
    <property type="match status" value="1"/>
</dbReference>
<evidence type="ECO:0000256" key="7">
    <source>
        <dbReference type="ARBA" id="ARBA00022737"/>
    </source>
</evidence>
<feature type="compositionally biased region" description="Low complexity" evidence="14">
    <location>
        <begin position="1067"/>
        <end position="1085"/>
    </location>
</feature>
<dbReference type="InterPro" id="IPR000644">
    <property type="entry name" value="CBS_dom"/>
</dbReference>
<dbReference type="PANTHER" id="PTHR12064:SF97">
    <property type="entry name" value="METAL TRANSPORTER CNNM-5"/>
    <property type="match status" value="1"/>
</dbReference>
<feature type="transmembrane region" description="Helical" evidence="15">
    <location>
        <begin position="714"/>
        <end position="732"/>
    </location>
</feature>
<dbReference type="InterPro" id="IPR036188">
    <property type="entry name" value="FAD/NAD-bd_sf"/>
</dbReference>
<evidence type="ECO:0000259" key="16">
    <source>
        <dbReference type="PROSITE" id="PS51371"/>
    </source>
</evidence>
<evidence type="ECO:0000256" key="1">
    <source>
        <dbReference type="ARBA" id="ARBA00000914"/>
    </source>
</evidence>
<feature type="region of interest" description="Disordered" evidence="14">
    <location>
        <begin position="1120"/>
        <end position="1157"/>
    </location>
</feature>
<evidence type="ECO:0000256" key="14">
    <source>
        <dbReference type="SAM" id="MobiDB-lite"/>
    </source>
</evidence>
<dbReference type="EC" id="1.3.5.6" evidence="4"/>
<evidence type="ECO:0000313" key="19">
    <source>
        <dbReference type="Proteomes" id="UP000279271"/>
    </source>
</evidence>
<proteinExistence type="inferred from homology"/>
<dbReference type="Gene3D" id="3.10.580.10">
    <property type="entry name" value="CBS-domain"/>
    <property type="match status" value="2"/>
</dbReference>
<dbReference type="PRINTS" id="PR00413">
    <property type="entry name" value="HADHALOGNASE"/>
</dbReference>
<comment type="caution">
    <text evidence="18">The sequence shown here is derived from an EMBL/GenBank/DDBJ whole genome shotgun (WGS) entry which is preliminary data.</text>
</comment>
<dbReference type="InterPro" id="IPR002550">
    <property type="entry name" value="CNNM"/>
</dbReference>
<dbReference type="SFLD" id="SFLDG01129">
    <property type="entry name" value="C1.5:_HAD__Beta-PGM__Phosphata"/>
    <property type="match status" value="1"/>
</dbReference>
<evidence type="ECO:0000256" key="12">
    <source>
        <dbReference type="PROSITE-ProRule" id="PRU00703"/>
    </source>
</evidence>
<dbReference type="NCBIfam" id="TIGR02732">
    <property type="entry name" value="zeta_caro_desat"/>
    <property type="match status" value="1"/>
</dbReference>
<dbReference type="PANTHER" id="PTHR12064">
    <property type="entry name" value="METAL TRANSPORTER CNNM"/>
    <property type="match status" value="1"/>
</dbReference>
<reference evidence="19" key="1">
    <citation type="journal article" date="2018" name="Algal Res.">
        <title>Characterization of plant carbon substrate utilization by Auxenochlorella protothecoides.</title>
        <authorList>
            <person name="Vogler B.W."/>
            <person name="Starkenburg S.R."/>
            <person name="Sudasinghe N."/>
            <person name="Schambach J.Y."/>
            <person name="Rollin J.A."/>
            <person name="Pattathil S."/>
            <person name="Barry A.N."/>
        </authorList>
    </citation>
    <scope>NUCLEOTIDE SEQUENCE [LARGE SCALE GENOMIC DNA]</scope>
    <source>
        <strain evidence="19">UTEX 25</strain>
    </source>
</reference>
<dbReference type="PROSITE" id="PS51371">
    <property type="entry name" value="CBS"/>
    <property type="match status" value="1"/>
</dbReference>
<organism evidence="18 19">
    <name type="scientific">Auxenochlorella protothecoides</name>
    <name type="common">Green microalga</name>
    <name type="synonym">Chlorella protothecoides</name>
    <dbReference type="NCBI Taxonomy" id="3075"/>
    <lineage>
        <taxon>Eukaryota</taxon>
        <taxon>Viridiplantae</taxon>
        <taxon>Chlorophyta</taxon>
        <taxon>core chlorophytes</taxon>
        <taxon>Trebouxiophyceae</taxon>
        <taxon>Chlorellales</taxon>
        <taxon>Chlorellaceae</taxon>
        <taxon>Auxenochlorella</taxon>
    </lineage>
</organism>
<dbReference type="InterPro" id="IPR023214">
    <property type="entry name" value="HAD_sf"/>
</dbReference>
<evidence type="ECO:0000256" key="6">
    <source>
        <dbReference type="ARBA" id="ARBA00022692"/>
    </source>
</evidence>
<dbReference type="InterPro" id="IPR006439">
    <property type="entry name" value="HAD-SF_hydro_IA"/>
</dbReference>
<dbReference type="Pfam" id="PF01593">
    <property type="entry name" value="Amino_oxidase"/>
    <property type="match status" value="1"/>
</dbReference>
<keyword evidence="8 13" id="KW-1133">Transmembrane helix</keyword>
<protein>
    <recommendedName>
        <fullName evidence="5">Zeta-carotene desaturase, chloroplastic/chromoplastic</fullName>
        <ecNumber evidence="4">1.3.5.6</ecNumber>
    </recommendedName>
    <alternativeName>
        <fullName evidence="11">9,9'-di-cis-zeta-carotene desaturase</fullName>
    </alternativeName>
    <alternativeName>
        <fullName evidence="10">Carotene 7,8-desaturase</fullName>
    </alternativeName>
</protein>
<dbReference type="InterPro" id="IPR002937">
    <property type="entry name" value="Amino_oxidase"/>
</dbReference>
<keyword evidence="9 13" id="KW-0472">Membrane</keyword>
<dbReference type="InterPro" id="IPR036412">
    <property type="entry name" value="HAD-like_sf"/>
</dbReference>
<feature type="domain" description="CBS" evidence="16">
    <location>
        <begin position="822"/>
        <end position="883"/>
    </location>
</feature>
<dbReference type="InterPro" id="IPR014103">
    <property type="entry name" value="Zeta_caro_desat"/>
</dbReference>
<feature type="transmembrane region" description="Helical" evidence="15">
    <location>
        <begin position="738"/>
        <end position="758"/>
    </location>
</feature>
<evidence type="ECO:0000256" key="13">
    <source>
        <dbReference type="PROSITE-ProRule" id="PRU01193"/>
    </source>
</evidence>
<dbReference type="CDD" id="cd04590">
    <property type="entry name" value="CBS_pair_CorC_HlyC_assoc"/>
    <property type="match status" value="1"/>
</dbReference>
<evidence type="ECO:0000256" key="11">
    <source>
        <dbReference type="ARBA" id="ARBA00031301"/>
    </source>
</evidence>
<dbReference type="GO" id="GO:0010960">
    <property type="term" value="P:magnesium ion homeostasis"/>
    <property type="evidence" value="ECO:0007669"/>
    <property type="project" value="InterPro"/>
</dbReference>
<feature type="domain" description="CNNM transmembrane" evidence="17">
    <location>
        <begin position="620"/>
        <end position="803"/>
    </location>
</feature>
<dbReference type="UniPathway" id="UPA00803"/>
<feature type="region of interest" description="Disordered" evidence="14">
    <location>
        <begin position="1044"/>
        <end position="1085"/>
    </location>
</feature>
<sequence length="1388" mass="149662">ATRGGDPMSAALSFHPLYQGAQSRLEPRFCFRGAVASRRAPLYRKRVDIAAAAIAAPASNVEDVGLKDAPLRSLYPEEPSRPEPGAPRLKVAIVGGGLAGLSTAVELLDQGYEVDIYESRPWIGGKVASFKDKEGNHIEMGLHVFFGCYHNLFRLMAKCGVLENLLVKEHTHKFVNAGGDVRNLDFRFNVGSAKIGAPFHGLKAFFTTPQLSTVDKLSNSLALGTSPIVRALFDPEGGMQSVRRLDGISFADWFRSHGGSQGSIDRMWDPIAYALGFLDCEDISARCMLTIFQFFATKTDASVLRMLNGSPADRLLRPITDYITAKGGRLHTRWGCREVLYETDAEGAPTRVKGLRMSKADSEKTVTADVYVAALDVPGAKRLIPQAWRRDPFFDNIFQLEGVAVITVQLRYDGWVTELREASNKGEEPAGLNNLLYSADADFSCFADLALTSPVDYFKEGQGSLMQCVLTPAAKYMPMENAEIAAAVDAQVKKLFPSAASLQLQWHSIVKIGQSLYREAPGMDVFRPDQKTPIPNFYLAGSYTKQDYIDSMEGATLSGRQCAYKILGNAPELLEARPQQAPTQEAQPEAPFYATRKLLLDATLPDGVVARVLEEAEPLSPGMTTAYILLCIVLVIFSGIMAGLTLGLLSLDSACMFLVFRVDLQVIKRSGTERERWLVSRIEPVLAKPHYLLATLLLCNSGAMETLPIFLDRLLNPVAAIIISVTAILVFGEILPQIGAYFSYLVRFLMLFTGLITWPIGKLLDWMLGEDSALFRRAELKALVNIHAEPEEDGALSVLTHDEVQVIQGALDMATKTADTAMTPMSKVFAVSIDAVIDEEMLRRVIERGHSRVPVYEGNNKANIVGVVLVKELVLAEMDGHKRIKDMRIREVPCLRSDIPLYDVLKIFRTGKSHMACLTKVSGKLEEILASEGSLTLKGGSIGMVSGPGGDTTASGVGPSPGLWLTLRKPSAYVTDLASCPDIIGIITIEDVLEELLQQEIVDETDLYVDNLQTVRPNMLVSLQHLPPSLRRFLSRSLAATASPLSASAGTPNLQRSPNSRAQASRAPSATATANGAAGEGASPGVTDAQRAAAAAADSNAQLALAAVAGVIGAVGSGPPLQQTVGRQHMLPRARPPTSGSRAASRERRATAAEDSDAESIVGERAVLLDVNGTLYSVGDAAEPAFRELGLDPALAPAWFANVLKDAFAAQLAGFFQPFREFAGDHLYKLLAQNGDTMPNVPAAVDTVMAALTAAHPFPDVGPGVNALQAAGLRISVMTNGSAALAKAVLARAGVGPGALGPLMDINMAVAWKPAPAAYQFAVEKLKLQPYEVLLVAAHPWDVFAAMREGLQGAYVQREALAHWPTYLPTTPRYTVRSLEELAALLKP</sequence>
<dbReference type="Gene3D" id="3.40.50.1000">
    <property type="entry name" value="HAD superfamily/HAD-like"/>
    <property type="match status" value="1"/>
</dbReference>
<dbReference type="SUPFAM" id="SSF51905">
    <property type="entry name" value="FAD/NAD(P)-binding domain"/>
    <property type="match status" value="1"/>
</dbReference>
<dbReference type="GO" id="GO:0005737">
    <property type="term" value="C:cytoplasm"/>
    <property type="evidence" value="ECO:0007669"/>
    <property type="project" value="TreeGrafter"/>
</dbReference>
<evidence type="ECO:0000256" key="5">
    <source>
        <dbReference type="ARBA" id="ARBA00015490"/>
    </source>
</evidence>
<accession>A0A3M7KXX0</accession>
<dbReference type="GO" id="GO:0016117">
    <property type="term" value="P:carotenoid biosynthetic process"/>
    <property type="evidence" value="ECO:0007669"/>
    <property type="project" value="InterPro"/>
</dbReference>
<evidence type="ECO:0000256" key="15">
    <source>
        <dbReference type="SAM" id="Phobius"/>
    </source>
</evidence>
<comment type="similarity">
    <text evidence="3">Belongs to the zeta carotene desaturase family.</text>
</comment>
<evidence type="ECO:0000313" key="18">
    <source>
        <dbReference type="EMBL" id="RMZ55167.1"/>
    </source>
</evidence>
<dbReference type="GO" id="GO:0030026">
    <property type="term" value="P:intracellular manganese ion homeostasis"/>
    <property type="evidence" value="ECO:0007669"/>
    <property type="project" value="TreeGrafter"/>
</dbReference>
<keyword evidence="7" id="KW-0677">Repeat</keyword>
<dbReference type="InterPro" id="IPR023198">
    <property type="entry name" value="PGP-like_dom2"/>
</dbReference>
<feature type="transmembrane region" description="Helical" evidence="15">
    <location>
        <begin position="627"/>
        <end position="660"/>
    </location>
</feature>
<keyword evidence="12" id="KW-0129">CBS domain</keyword>
<evidence type="ECO:0000256" key="2">
    <source>
        <dbReference type="ARBA" id="ARBA00004141"/>
    </source>
</evidence>
<evidence type="ECO:0000256" key="4">
    <source>
        <dbReference type="ARBA" id="ARBA00012788"/>
    </source>
</evidence>
<dbReference type="SUPFAM" id="SSF56784">
    <property type="entry name" value="HAD-like"/>
    <property type="match status" value="1"/>
</dbReference>
<comment type="catalytic activity">
    <reaction evidence="1">
        <text>9,9'-di-cis-zeta-carotene + 2 a quinone = 7,7',9,9'-tetra-cis-lycopene + 2 a quinol</text>
        <dbReference type="Rhea" id="RHEA:30955"/>
        <dbReference type="ChEBI" id="CHEBI:24646"/>
        <dbReference type="ChEBI" id="CHEBI:48716"/>
        <dbReference type="ChEBI" id="CHEBI:62466"/>
        <dbReference type="ChEBI" id="CHEBI:132124"/>
        <dbReference type="EC" id="1.3.5.6"/>
    </reaction>
</comment>
<evidence type="ECO:0000259" key="17">
    <source>
        <dbReference type="PROSITE" id="PS51846"/>
    </source>
</evidence>
<dbReference type="Gene3D" id="3.50.50.60">
    <property type="entry name" value="FAD/NAD(P)-binding domain"/>
    <property type="match status" value="1"/>
</dbReference>
<dbReference type="SUPFAM" id="SSF54631">
    <property type="entry name" value="CBS-domain pair"/>
    <property type="match status" value="1"/>
</dbReference>
<dbReference type="InterPro" id="IPR044751">
    <property type="entry name" value="Ion_transp-like_CBS"/>
</dbReference>
<dbReference type="InterPro" id="IPR045095">
    <property type="entry name" value="ACDP"/>
</dbReference>
<dbReference type="PROSITE" id="PS51846">
    <property type="entry name" value="CNNM"/>
    <property type="match status" value="1"/>
</dbReference>
<evidence type="ECO:0000256" key="8">
    <source>
        <dbReference type="ARBA" id="ARBA00022989"/>
    </source>
</evidence>
<feature type="compositionally biased region" description="Polar residues" evidence="14">
    <location>
        <begin position="1050"/>
        <end position="1063"/>
    </location>
</feature>
<keyword evidence="6 13" id="KW-0812">Transmembrane</keyword>
<dbReference type="EMBL" id="QOKY01000169">
    <property type="protein sequence ID" value="RMZ55167.1"/>
    <property type="molecule type" value="Genomic_DNA"/>
</dbReference>
<dbReference type="InterPro" id="IPR046342">
    <property type="entry name" value="CBS_dom_sf"/>
</dbReference>
<evidence type="ECO:0000256" key="3">
    <source>
        <dbReference type="ARBA" id="ARBA00010192"/>
    </source>
</evidence>
<evidence type="ECO:0000256" key="9">
    <source>
        <dbReference type="ARBA" id="ARBA00023136"/>
    </source>
</evidence>
<dbReference type="SFLD" id="SFLDS00003">
    <property type="entry name" value="Haloacid_Dehalogenase"/>
    <property type="match status" value="1"/>
</dbReference>
<dbReference type="Pfam" id="PF00702">
    <property type="entry name" value="Hydrolase"/>
    <property type="match status" value="1"/>
</dbReference>